<gene>
    <name evidence="1" type="primary">Dsn1</name>
    <name evidence="1" type="ORF">CHIMIN_R07365</name>
</gene>
<dbReference type="GO" id="GO:0000444">
    <property type="term" value="C:MIS12/MIND type complex"/>
    <property type="evidence" value="ECO:0007669"/>
    <property type="project" value="InterPro"/>
</dbReference>
<name>A0A7K7FR14_CHIMN</name>
<dbReference type="GO" id="GO:0007059">
    <property type="term" value="P:chromosome segregation"/>
    <property type="evidence" value="ECO:0007669"/>
    <property type="project" value="InterPro"/>
</dbReference>
<evidence type="ECO:0000313" key="1">
    <source>
        <dbReference type="EMBL" id="NWY59773.1"/>
    </source>
</evidence>
<evidence type="ECO:0000313" key="2">
    <source>
        <dbReference type="Proteomes" id="UP000557271"/>
    </source>
</evidence>
<dbReference type="PANTHER" id="PTHR14778">
    <property type="entry name" value="KINETOCHORE-ASSOCIATED PROTEIN DSN1 HOMOLOG"/>
    <property type="match status" value="1"/>
</dbReference>
<feature type="non-terminal residue" evidence="1">
    <location>
        <position position="1"/>
    </location>
</feature>
<dbReference type="OrthoDB" id="10044040at2759"/>
<organism evidence="1 2">
    <name type="scientific">Chionis minor</name>
    <name type="common">Black-faced sheathbill</name>
    <dbReference type="NCBI Taxonomy" id="227182"/>
    <lineage>
        <taxon>Eukaryota</taxon>
        <taxon>Metazoa</taxon>
        <taxon>Chordata</taxon>
        <taxon>Craniata</taxon>
        <taxon>Vertebrata</taxon>
        <taxon>Euteleostomi</taxon>
        <taxon>Archelosauria</taxon>
        <taxon>Archosauria</taxon>
        <taxon>Dinosauria</taxon>
        <taxon>Saurischia</taxon>
        <taxon>Theropoda</taxon>
        <taxon>Coelurosauria</taxon>
        <taxon>Aves</taxon>
        <taxon>Neognathae</taxon>
        <taxon>Neoaves</taxon>
        <taxon>Charadriiformes</taxon>
        <taxon>Chionididae</taxon>
        <taxon>Chionis</taxon>
    </lineage>
</organism>
<proteinExistence type="predicted"/>
<dbReference type="PANTHER" id="PTHR14778:SF2">
    <property type="entry name" value="KINETOCHORE-ASSOCIATED PROTEIN DSN1 HOMOLOG"/>
    <property type="match status" value="1"/>
</dbReference>
<comment type="caution">
    <text evidence="1">The sequence shown here is derived from an EMBL/GenBank/DDBJ whole genome shotgun (WGS) entry which is preliminary data.</text>
</comment>
<keyword evidence="2" id="KW-1185">Reference proteome</keyword>
<protein>
    <submittedName>
        <fullName evidence="1">DSN1 protein</fullName>
    </submittedName>
</protein>
<dbReference type="InterPro" id="IPR013218">
    <property type="entry name" value="Dsn1/Mis13"/>
</dbReference>
<sequence length="273" mass="31030">GSFHSPPRPLVASPRAKRRSWCRSSLKGTNRRKSLPPVHQDVTELSKSISLELPEIDRLSTLLLSSFQFSAQKFEQLLKQTDGFSPEAFKAHAHSLSEDLKRYLQKLKRDGTLRSCVEDPKGIFLDSALDESVAQVKEYIARFSAECQSWDRLLLRYQEGAEETSRQLEGCRRDAGRAEPLDYLHTSQAEVLRSKPNYQEILDAQGEALSCTELVLDELQQAMKLLQAFSEESRQFLRSLSEQLATRTFRQLENSPVRRLIAAPPRETPLAEG</sequence>
<dbReference type="EMBL" id="VZSF01008556">
    <property type="protein sequence ID" value="NWY59773.1"/>
    <property type="molecule type" value="Genomic_DNA"/>
</dbReference>
<feature type="non-terminal residue" evidence="1">
    <location>
        <position position="273"/>
    </location>
</feature>
<accession>A0A7K7FR14</accession>
<dbReference type="GO" id="GO:0051301">
    <property type="term" value="P:cell division"/>
    <property type="evidence" value="ECO:0007669"/>
    <property type="project" value="InterPro"/>
</dbReference>
<dbReference type="Pfam" id="PF08202">
    <property type="entry name" value="MIS13"/>
    <property type="match status" value="1"/>
</dbReference>
<dbReference type="AlphaFoldDB" id="A0A7K7FR14"/>
<dbReference type="Proteomes" id="UP000557271">
    <property type="component" value="Unassembled WGS sequence"/>
</dbReference>
<reference evidence="1 2" key="1">
    <citation type="submission" date="2019-09" db="EMBL/GenBank/DDBJ databases">
        <title>Bird 10,000 Genomes (B10K) Project - Family phase.</title>
        <authorList>
            <person name="Zhang G."/>
        </authorList>
    </citation>
    <scope>NUCLEOTIDE SEQUENCE [LARGE SCALE GENOMIC DNA]</scope>
    <source>
        <strain evidence="1">B10K-UC-030-51</strain>
    </source>
</reference>